<proteinExistence type="predicted"/>
<feature type="domain" description="ANTAR" evidence="5">
    <location>
        <begin position="115"/>
        <end position="176"/>
    </location>
</feature>
<feature type="domain" description="Response regulatory" evidence="4">
    <location>
        <begin position="3"/>
        <end position="111"/>
    </location>
</feature>
<comment type="caution">
    <text evidence="6">The sequence shown here is derived from an EMBL/GenBank/DDBJ whole genome shotgun (WGS) entry which is preliminary data.</text>
</comment>
<dbReference type="InterPro" id="IPR011006">
    <property type="entry name" value="CheY-like_superfamily"/>
</dbReference>
<dbReference type="PATRIC" id="fig|467210.3.peg.947"/>
<name>A0A133ZUN7_9FIRM</name>
<protein>
    <recommendedName>
        <fullName evidence="1">Stage 0 sporulation protein A homolog</fullName>
    </recommendedName>
</protein>
<dbReference type="PROSITE" id="PS50110">
    <property type="entry name" value="RESPONSE_REGULATORY"/>
    <property type="match status" value="1"/>
</dbReference>
<dbReference type="STRING" id="467210.HMPREF1866_00958"/>
<accession>A0A133ZUN7</accession>
<dbReference type="Proteomes" id="UP000070394">
    <property type="component" value="Unassembled WGS sequence"/>
</dbReference>
<evidence type="ECO:0000313" key="6">
    <source>
        <dbReference type="EMBL" id="KXB59142.1"/>
    </source>
</evidence>
<keyword evidence="7" id="KW-1185">Reference proteome</keyword>
<dbReference type="Pfam" id="PF03861">
    <property type="entry name" value="ANTAR"/>
    <property type="match status" value="1"/>
</dbReference>
<dbReference type="EMBL" id="LSDA01000037">
    <property type="protein sequence ID" value="KXB59142.1"/>
    <property type="molecule type" value="Genomic_DNA"/>
</dbReference>
<evidence type="ECO:0000256" key="3">
    <source>
        <dbReference type="PROSITE-ProRule" id="PRU00169"/>
    </source>
</evidence>
<dbReference type="InterPro" id="IPR005561">
    <property type="entry name" value="ANTAR"/>
</dbReference>
<organism evidence="6 7">
    <name type="scientific">Lachnoanaerobaculum saburreum</name>
    <dbReference type="NCBI Taxonomy" id="467210"/>
    <lineage>
        <taxon>Bacteria</taxon>
        <taxon>Bacillati</taxon>
        <taxon>Bacillota</taxon>
        <taxon>Clostridia</taxon>
        <taxon>Lachnospirales</taxon>
        <taxon>Lachnospiraceae</taxon>
        <taxon>Lachnoanaerobaculum</taxon>
    </lineage>
</organism>
<evidence type="ECO:0000259" key="5">
    <source>
        <dbReference type="PROSITE" id="PS50921"/>
    </source>
</evidence>
<dbReference type="Gene3D" id="1.10.10.10">
    <property type="entry name" value="Winged helix-like DNA-binding domain superfamily/Winged helix DNA-binding domain"/>
    <property type="match status" value="1"/>
</dbReference>
<dbReference type="SUPFAM" id="SSF52172">
    <property type="entry name" value="CheY-like"/>
    <property type="match status" value="1"/>
</dbReference>
<sequence>MSDIIIAFPNPGDSKVLRSILIKNGYSIVGVVASGAKAINLCDDIDYGIVICAYQLGDMQYMELKENINESCELLLVCSPNKLSEGLSEDINFLPMPFKVIELVKKVGEISDRLYYERKRKKKQEERGGKNFLTIQRAKELLIKHKNMTEPEAHKYLQSSSMKNGDTIISTAKKICILYGGKE</sequence>
<evidence type="ECO:0000313" key="7">
    <source>
        <dbReference type="Proteomes" id="UP000070394"/>
    </source>
</evidence>
<dbReference type="GO" id="GO:0003723">
    <property type="term" value="F:RNA binding"/>
    <property type="evidence" value="ECO:0007669"/>
    <property type="project" value="InterPro"/>
</dbReference>
<comment type="caution">
    <text evidence="3">Lacks conserved residue(s) required for the propagation of feature annotation.</text>
</comment>
<reference evidence="7" key="1">
    <citation type="submission" date="2016-01" db="EMBL/GenBank/DDBJ databases">
        <authorList>
            <person name="Mitreva M."/>
            <person name="Pepin K.H."/>
            <person name="Mihindukulasuriya K.A."/>
            <person name="Fulton R."/>
            <person name="Fronick C."/>
            <person name="O'Laughlin M."/>
            <person name="Miner T."/>
            <person name="Herter B."/>
            <person name="Rosa B.A."/>
            <person name="Cordes M."/>
            <person name="Tomlinson C."/>
            <person name="Wollam A."/>
            <person name="Palsikar V.B."/>
            <person name="Mardis E.R."/>
            <person name="Wilson R.K."/>
        </authorList>
    </citation>
    <scope>NUCLEOTIDE SEQUENCE [LARGE SCALE GENOMIC DNA]</scope>
    <source>
        <strain evidence="7">DNF00896</strain>
    </source>
</reference>
<dbReference type="GO" id="GO:0000160">
    <property type="term" value="P:phosphorelay signal transduction system"/>
    <property type="evidence" value="ECO:0007669"/>
    <property type="project" value="InterPro"/>
</dbReference>
<evidence type="ECO:0000256" key="2">
    <source>
        <dbReference type="ARBA" id="ARBA00024867"/>
    </source>
</evidence>
<evidence type="ECO:0000256" key="1">
    <source>
        <dbReference type="ARBA" id="ARBA00018672"/>
    </source>
</evidence>
<dbReference type="InterPro" id="IPR001789">
    <property type="entry name" value="Sig_transdc_resp-reg_receiver"/>
</dbReference>
<dbReference type="PROSITE" id="PS50921">
    <property type="entry name" value="ANTAR"/>
    <property type="match status" value="1"/>
</dbReference>
<dbReference type="OrthoDB" id="9808843at2"/>
<gene>
    <name evidence="6" type="ORF">HMPREF1866_00958</name>
</gene>
<evidence type="ECO:0000259" key="4">
    <source>
        <dbReference type="PROSITE" id="PS50110"/>
    </source>
</evidence>
<dbReference type="AlphaFoldDB" id="A0A133ZUN7"/>
<dbReference type="Gene3D" id="3.40.50.2300">
    <property type="match status" value="1"/>
</dbReference>
<comment type="function">
    <text evidence="2">May play the central regulatory role in sporulation. It may be an element of the effector pathway responsible for the activation of sporulation genes in response to nutritional stress. Spo0A may act in concert with spo0H (a sigma factor) to control the expression of some genes that are critical to the sporulation process.</text>
</comment>
<dbReference type="RefSeq" id="WP_060930831.1">
    <property type="nucleotide sequence ID" value="NZ_KQ959797.1"/>
</dbReference>
<dbReference type="InterPro" id="IPR036388">
    <property type="entry name" value="WH-like_DNA-bd_sf"/>
</dbReference>